<sequence>MNILVMGQCTLHWGRMEFGNIGNYYIIEPFMRELHAAFSGSTIRTTMQMSQRFCDAERVEVLPMELYYGWKENELASVEQELVISELYKSTGKLDSTTPYIEAVMWADLVIDFSGDIWGDNANFLGQDRFKIGLIKDQVSMNLGKKTVMLAGSPGPFSDDENKLLAKKVYQQFDLVTNREPISTELLNKDGFDLSKTQSLACPAFLFEPAIGPEVEQLLESEGLAKTDRKKPIIGFILCGWNFETGPFDKCPRDDQDYVKFAEAVEYMTDILGVQVCLMSHSNGFDIPPAPFVLRHGRDYPIIKQLQKVIEERGIAKDFFTLNGVYDTWQTKAIVGSFDMLVSGRVHGAVAGLSQSVPTVIIDYGHEPKAHKLIGFATVAGAREYVADPSNENDLKLKIKKCWDNKESYKNHLNQHISKVKQMSKNNFEMLKGLF</sequence>
<dbReference type="Proteomes" id="UP001185015">
    <property type="component" value="Unassembled WGS sequence"/>
</dbReference>
<evidence type="ECO:0000259" key="1">
    <source>
        <dbReference type="Pfam" id="PF04230"/>
    </source>
</evidence>
<reference evidence="2 3" key="1">
    <citation type="submission" date="2023-07" db="EMBL/GenBank/DDBJ databases">
        <title>Genomic Encyclopedia of Type Strains, Phase IV (KMG-IV): sequencing the most valuable type-strain genomes for metagenomic binning, comparative biology and taxonomic classification.</title>
        <authorList>
            <person name="Goeker M."/>
        </authorList>
    </citation>
    <scope>NUCLEOTIDE SEQUENCE [LARGE SCALE GENOMIC DNA]</scope>
    <source>
        <strain evidence="2 3">DSM 17273</strain>
    </source>
</reference>
<dbReference type="RefSeq" id="WP_270095975.1">
    <property type="nucleotide sequence ID" value="NZ_JAQFFK010000003.1"/>
</dbReference>
<evidence type="ECO:0000313" key="3">
    <source>
        <dbReference type="Proteomes" id="UP001185015"/>
    </source>
</evidence>
<accession>A0AA90TZB2</accession>
<keyword evidence="3" id="KW-1185">Reference proteome</keyword>
<evidence type="ECO:0000313" key="2">
    <source>
        <dbReference type="EMBL" id="MDR6223038.1"/>
    </source>
</evidence>
<dbReference type="Pfam" id="PF04230">
    <property type="entry name" value="PS_pyruv_trans"/>
    <property type="match status" value="1"/>
</dbReference>
<dbReference type="PANTHER" id="PTHR36836">
    <property type="entry name" value="COLANIC ACID BIOSYNTHESIS PROTEIN WCAK"/>
    <property type="match status" value="1"/>
</dbReference>
<organism evidence="2 3">
    <name type="scientific">Methanococcoides alaskense</name>
    <dbReference type="NCBI Taxonomy" id="325778"/>
    <lineage>
        <taxon>Archaea</taxon>
        <taxon>Methanobacteriati</taxon>
        <taxon>Methanobacteriota</taxon>
        <taxon>Stenosarchaea group</taxon>
        <taxon>Methanomicrobia</taxon>
        <taxon>Methanosarcinales</taxon>
        <taxon>Methanosarcinaceae</taxon>
        <taxon>Methanococcoides</taxon>
    </lineage>
</organism>
<dbReference type="AlphaFoldDB" id="A0AA90TZB2"/>
<proteinExistence type="predicted"/>
<protein>
    <submittedName>
        <fullName evidence="2">Colanic acid/amylovoran biosynthesis protein</fullName>
    </submittedName>
</protein>
<dbReference type="PANTHER" id="PTHR36836:SF1">
    <property type="entry name" value="COLANIC ACID BIOSYNTHESIS PROTEIN WCAK"/>
    <property type="match status" value="1"/>
</dbReference>
<comment type="caution">
    <text evidence="2">The sequence shown here is derived from an EMBL/GenBank/DDBJ whole genome shotgun (WGS) entry which is preliminary data.</text>
</comment>
<gene>
    <name evidence="2" type="ORF">J2750_001500</name>
</gene>
<feature type="domain" description="Polysaccharide pyruvyl transferase" evidence="1">
    <location>
        <begin position="107"/>
        <end position="366"/>
    </location>
</feature>
<dbReference type="InterPro" id="IPR007345">
    <property type="entry name" value="Polysacch_pyruvyl_Trfase"/>
</dbReference>
<dbReference type="EMBL" id="JAVDQI010000005">
    <property type="protein sequence ID" value="MDR6223038.1"/>
    <property type="molecule type" value="Genomic_DNA"/>
</dbReference>
<name>A0AA90TZB2_9EURY</name>